<dbReference type="OrthoDB" id="4568575at2"/>
<proteinExistence type="predicted"/>
<feature type="region of interest" description="Disordered" evidence="1">
    <location>
        <begin position="197"/>
        <end position="261"/>
    </location>
</feature>
<dbReference type="RefSeq" id="WP_126629674.1">
    <property type="nucleotide sequence ID" value="NZ_BIFT01000002.1"/>
</dbReference>
<dbReference type="InterPro" id="IPR027417">
    <property type="entry name" value="P-loop_NTPase"/>
</dbReference>
<dbReference type="SUPFAM" id="SSF52540">
    <property type="entry name" value="P-loop containing nucleoside triphosphate hydrolases"/>
    <property type="match status" value="1"/>
</dbReference>
<sequence length="261" mass="28598">MANGVLDRYWAFFASLQGKLDGDLAYEDADAIYLLVDGLALREEAKSLGRFLLEDFVNYVPTRKQADTMTLFLIDEISTLDLNATGLGTFEKARSYGVSVISSAQTYEGLGKHRKRISSASHLILLHRCNDPDEIVRRGGEQHNISASWGVDPGGAATGRGNMALRTQLIVDPNEVRRLQAGEVFVICSGNGQKARVAMQPMRPEQEAKAERFIRAEESQRATKAQAQKQPSQQQAQRPAPEDPQPGHAAGPVSQPPSEII</sequence>
<organism evidence="2 3">
    <name type="scientific">Dictyobacter alpinus</name>
    <dbReference type="NCBI Taxonomy" id="2014873"/>
    <lineage>
        <taxon>Bacteria</taxon>
        <taxon>Bacillati</taxon>
        <taxon>Chloroflexota</taxon>
        <taxon>Ktedonobacteria</taxon>
        <taxon>Ktedonobacterales</taxon>
        <taxon>Dictyobacteraceae</taxon>
        <taxon>Dictyobacter</taxon>
    </lineage>
</organism>
<evidence type="ECO:0000313" key="2">
    <source>
        <dbReference type="EMBL" id="GCE29403.1"/>
    </source>
</evidence>
<evidence type="ECO:0008006" key="4">
    <source>
        <dbReference type="Google" id="ProtNLM"/>
    </source>
</evidence>
<feature type="compositionally biased region" description="Low complexity" evidence="1">
    <location>
        <begin position="225"/>
        <end position="239"/>
    </location>
</feature>
<keyword evidence="3" id="KW-1185">Reference proteome</keyword>
<protein>
    <recommendedName>
        <fullName evidence="4">TraD/TraG TraM recognition site domain-containing protein</fullName>
    </recommendedName>
</protein>
<evidence type="ECO:0000313" key="3">
    <source>
        <dbReference type="Proteomes" id="UP000287171"/>
    </source>
</evidence>
<reference evidence="3" key="1">
    <citation type="submission" date="2018-12" db="EMBL/GenBank/DDBJ databases">
        <title>Tengunoibacter tsumagoiensis gen. nov., sp. nov., Dictyobacter kobayashii sp. nov., D. alpinus sp. nov., and D. joshuensis sp. nov. and description of Dictyobacteraceae fam. nov. within the order Ktedonobacterales isolated from Tengu-no-mugimeshi.</title>
        <authorList>
            <person name="Wang C.M."/>
            <person name="Zheng Y."/>
            <person name="Sakai Y."/>
            <person name="Toyoda A."/>
            <person name="Minakuchi Y."/>
            <person name="Abe K."/>
            <person name="Yokota A."/>
            <person name="Yabe S."/>
        </authorList>
    </citation>
    <scope>NUCLEOTIDE SEQUENCE [LARGE SCALE GENOMIC DNA]</scope>
    <source>
        <strain evidence="3">Uno16</strain>
    </source>
</reference>
<evidence type="ECO:0000256" key="1">
    <source>
        <dbReference type="SAM" id="MobiDB-lite"/>
    </source>
</evidence>
<comment type="caution">
    <text evidence="2">The sequence shown here is derived from an EMBL/GenBank/DDBJ whole genome shotgun (WGS) entry which is preliminary data.</text>
</comment>
<dbReference type="AlphaFoldDB" id="A0A402BDC2"/>
<dbReference type="Proteomes" id="UP000287171">
    <property type="component" value="Unassembled WGS sequence"/>
</dbReference>
<feature type="compositionally biased region" description="Basic and acidic residues" evidence="1">
    <location>
        <begin position="204"/>
        <end position="221"/>
    </location>
</feature>
<dbReference type="Gene3D" id="3.40.50.300">
    <property type="entry name" value="P-loop containing nucleotide triphosphate hydrolases"/>
    <property type="match status" value="1"/>
</dbReference>
<gene>
    <name evidence="2" type="ORF">KDA_48870</name>
</gene>
<name>A0A402BDC2_9CHLR</name>
<accession>A0A402BDC2</accession>
<dbReference type="EMBL" id="BIFT01000002">
    <property type="protein sequence ID" value="GCE29403.1"/>
    <property type="molecule type" value="Genomic_DNA"/>
</dbReference>